<organism evidence="1 3">
    <name type="scientific">Rhizophagus irregularis (strain DAOM 197198w)</name>
    <name type="common">Glomus intraradices</name>
    <dbReference type="NCBI Taxonomy" id="1432141"/>
    <lineage>
        <taxon>Eukaryota</taxon>
        <taxon>Fungi</taxon>
        <taxon>Fungi incertae sedis</taxon>
        <taxon>Mucoromycota</taxon>
        <taxon>Glomeromycotina</taxon>
        <taxon>Glomeromycetes</taxon>
        <taxon>Glomerales</taxon>
        <taxon>Glomeraceae</taxon>
        <taxon>Rhizophagus</taxon>
    </lineage>
</organism>
<dbReference type="EMBL" id="JEMT01027519">
    <property type="protein sequence ID" value="EXX56803.1"/>
    <property type="molecule type" value="Genomic_DNA"/>
</dbReference>
<reference evidence="1 3" key="1">
    <citation type="submission" date="2014-02" db="EMBL/GenBank/DDBJ databases">
        <title>Single nucleus genome sequencing reveals high similarity among nuclei of an endomycorrhizal fungus.</title>
        <authorList>
            <person name="Lin K."/>
            <person name="Geurts R."/>
            <person name="Zhang Z."/>
            <person name="Limpens E."/>
            <person name="Saunders D.G."/>
            <person name="Mu D."/>
            <person name="Pang E."/>
            <person name="Cao H."/>
            <person name="Cha H."/>
            <person name="Lin T."/>
            <person name="Zhou Q."/>
            <person name="Shang Y."/>
            <person name="Li Y."/>
            <person name="Ivanov S."/>
            <person name="Sharma T."/>
            <person name="Velzen R.V."/>
            <person name="Ruijter N.D."/>
            <person name="Aanen D.K."/>
            <person name="Win J."/>
            <person name="Kamoun S."/>
            <person name="Bisseling T."/>
            <person name="Huang S."/>
        </authorList>
    </citation>
    <scope>NUCLEOTIDE SEQUENCE [LARGE SCALE GENOMIC DNA]</scope>
    <source>
        <strain evidence="1">DAOM 197198w</strain>
        <strain evidence="3">DAOM197198w</strain>
    </source>
</reference>
<evidence type="ECO:0000313" key="3">
    <source>
        <dbReference type="Proteomes" id="UP000022910"/>
    </source>
</evidence>
<comment type="caution">
    <text evidence="1">The sequence shown here is derived from an EMBL/GenBank/DDBJ whole genome shotgun (WGS) entry which is preliminary data.</text>
</comment>
<proteinExistence type="predicted"/>
<name>A0A015LQ04_RHIIW</name>
<dbReference type="Proteomes" id="UP000022910">
    <property type="component" value="Unassembled WGS sequence"/>
</dbReference>
<dbReference type="AlphaFoldDB" id="A0A015LQ04"/>
<gene>
    <name evidence="2" type="ORF">RirG_021260</name>
    <name evidence="1" type="ORF">RirG_212840</name>
</gene>
<protein>
    <submittedName>
        <fullName evidence="1">Uncharacterized protein</fullName>
    </submittedName>
</protein>
<sequence>MSNDYLAKHFSDTPRDLNQGKWEYVERLASDKRNFKYKTAQTKIRLTKTWNQFS</sequence>
<evidence type="ECO:0000313" key="1">
    <source>
        <dbReference type="EMBL" id="EXX56803.1"/>
    </source>
</evidence>
<evidence type="ECO:0000313" key="2">
    <source>
        <dbReference type="EMBL" id="EXX77721.1"/>
    </source>
</evidence>
<keyword evidence="3" id="KW-1185">Reference proteome</keyword>
<dbReference type="HOGENOM" id="CLU_3051603_0_0_1"/>
<accession>A0A015LQ04</accession>
<dbReference type="EMBL" id="JEMT01010254">
    <property type="protein sequence ID" value="EXX77721.1"/>
    <property type="molecule type" value="Genomic_DNA"/>
</dbReference>